<dbReference type="GO" id="GO:0000287">
    <property type="term" value="F:magnesium ion binding"/>
    <property type="evidence" value="ECO:0007669"/>
    <property type="project" value="InterPro"/>
</dbReference>
<organism evidence="1 2">
    <name type="scientific">Thalassiosira pseudonana</name>
    <name type="common">Marine diatom</name>
    <name type="synonym">Cyclotella nana</name>
    <dbReference type="NCBI Taxonomy" id="35128"/>
    <lineage>
        <taxon>Eukaryota</taxon>
        <taxon>Sar</taxon>
        <taxon>Stramenopiles</taxon>
        <taxon>Ochrophyta</taxon>
        <taxon>Bacillariophyta</taxon>
        <taxon>Coscinodiscophyceae</taxon>
        <taxon>Thalassiosirophycidae</taxon>
        <taxon>Thalassiosirales</taxon>
        <taxon>Thalassiosiraceae</taxon>
        <taxon>Thalassiosira</taxon>
    </lineage>
</organism>
<dbReference type="PaxDb" id="35128-Thaps260757"/>
<dbReference type="InterPro" id="IPR004472">
    <property type="entry name" value="DTB_synth_BioD"/>
</dbReference>
<dbReference type="eggNOG" id="KOG1401">
    <property type="taxonomic scope" value="Eukaryota"/>
</dbReference>
<feature type="non-terminal residue" evidence="1">
    <location>
        <position position="121"/>
    </location>
</feature>
<dbReference type="Gene3D" id="3.40.50.300">
    <property type="entry name" value="P-loop containing nucleotide triphosphate hydrolases"/>
    <property type="match status" value="1"/>
</dbReference>
<dbReference type="GO" id="GO:0009102">
    <property type="term" value="P:biotin biosynthetic process"/>
    <property type="evidence" value="ECO:0007669"/>
    <property type="project" value="UniProtKB-UniPathway"/>
</dbReference>
<gene>
    <name evidence="1" type="ORF">THAPSDRAFT_260757</name>
</gene>
<evidence type="ECO:0000313" key="1">
    <source>
        <dbReference type="EMBL" id="EED95608.1"/>
    </source>
</evidence>
<dbReference type="GO" id="GO:0005524">
    <property type="term" value="F:ATP binding"/>
    <property type="evidence" value="ECO:0007669"/>
    <property type="project" value="InterPro"/>
</dbReference>
<protein>
    <submittedName>
        <fullName evidence="1">Uncharacterized protein</fullName>
    </submittedName>
</protein>
<sequence>CQTLFSWETPASPHLASRWENLPVSDEQVVSALTSSLNDITVGTDVERGMATTIVETAGGALSPSKGAAHWGWSTQADLYSPLKLPVVFVGDGKLGGISVTLSSLEALWNRGYQVDAVVFI</sequence>
<proteinExistence type="predicted"/>
<dbReference type="GeneID" id="7445249"/>
<feature type="non-terminal residue" evidence="1">
    <location>
        <position position="1"/>
    </location>
</feature>
<dbReference type="STRING" id="35128.B8BSU7"/>
<dbReference type="KEGG" id="tps:THAPSDRAFT_260757"/>
<dbReference type="CDD" id="cd03109">
    <property type="entry name" value="DTBS"/>
    <property type="match status" value="1"/>
</dbReference>
<name>B8BSU7_THAPS</name>
<dbReference type="AlphaFoldDB" id="B8BSU7"/>
<keyword evidence="2" id="KW-1185">Reference proteome</keyword>
<dbReference type="Proteomes" id="UP000001449">
    <property type="component" value="Chromosome 1"/>
</dbReference>
<dbReference type="GO" id="GO:0004141">
    <property type="term" value="F:dethiobiotin synthase activity"/>
    <property type="evidence" value="ECO:0007669"/>
    <property type="project" value="InterPro"/>
</dbReference>
<dbReference type="PANTHER" id="PTHR43210">
    <property type="entry name" value="DETHIOBIOTIN SYNTHETASE"/>
    <property type="match status" value="1"/>
</dbReference>
<dbReference type="HOGENOM" id="CLU_2044270_0_0_1"/>
<dbReference type="PANTHER" id="PTHR43210:SF5">
    <property type="entry name" value="DETHIOBIOTIN SYNTHETASE"/>
    <property type="match status" value="1"/>
</dbReference>
<reference evidence="1 2" key="2">
    <citation type="journal article" date="2008" name="Nature">
        <title>The Phaeodactylum genome reveals the evolutionary history of diatom genomes.</title>
        <authorList>
            <person name="Bowler C."/>
            <person name="Allen A.E."/>
            <person name="Badger J.H."/>
            <person name="Grimwood J."/>
            <person name="Jabbari K."/>
            <person name="Kuo A."/>
            <person name="Maheswari U."/>
            <person name="Martens C."/>
            <person name="Maumus F."/>
            <person name="Otillar R.P."/>
            <person name="Rayko E."/>
            <person name="Salamov A."/>
            <person name="Vandepoele K."/>
            <person name="Beszteri B."/>
            <person name="Gruber A."/>
            <person name="Heijde M."/>
            <person name="Katinka M."/>
            <person name="Mock T."/>
            <person name="Valentin K."/>
            <person name="Verret F."/>
            <person name="Berges J.A."/>
            <person name="Brownlee C."/>
            <person name="Cadoret J.P."/>
            <person name="Chiovitti A."/>
            <person name="Choi C.J."/>
            <person name="Coesel S."/>
            <person name="De Martino A."/>
            <person name="Detter J.C."/>
            <person name="Durkin C."/>
            <person name="Falciatore A."/>
            <person name="Fournet J."/>
            <person name="Haruta M."/>
            <person name="Huysman M.J."/>
            <person name="Jenkins B.D."/>
            <person name="Jiroutova K."/>
            <person name="Jorgensen R.E."/>
            <person name="Joubert Y."/>
            <person name="Kaplan A."/>
            <person name="Kroger N."/>
            <person name="Kroth P.G."/>
            <person name="La Roche J."/>
            <person name="Lindquist E."/>
            <person name="Lommer M."/>
            <person name="Martin-Jezequel V."/>
            <person name="Lopez P.J."/>
            <person name="Lucas S."/>
            <person name="Mangogna M."/>
            <person name="McGinnis K."/>
            <person name="Medlin L.K."/>
            <person name="Montsant A."/>
            <person name="Oudot-Le Secq M.P."/>
            <person name="Napoli C."/>
            <person name="Obornik M."/>
            <person name="Parker M.S."/>
            <person name="Petit J.L."/>
            <person name="Porcel B.M."/>
            <person name="Poulsen N."/>
            <person name="Robison M."/>
            <person name="Rychlewski L."/>
            <person name="Rynearson T.A."/>
            <person name="Schmutz J."/>
            <person name="Shapiro H."/>
            <person name="Siaut M."/>
            <person name="Stanley M."/>
            <person name="Sussman M.R."/>
            <person name="Taylor A.R."/>
            <person name="Vardi A."/>
            <person name="von Dassow P."/>
            <person name="Vyverman W."/>
            <person name="Willis A."/>
            <person name="Wyrwicz L.S."/>
            <person name="Rokhsar D.S."/>
            <person name="Weissenbach J."/>
            <person name="Armbrust E.V."/>
            <person name="Green B.R."/>
            <person name="Van de Peer Y."/>
            <person name="Grigoriev I.V."/>
        </authorList>
    </citation>
    <scope>NUCLEOTIDE SEQUENCE [LARGE SCALE GENOMIC DNA]</scope>
    <source>
        <strain evidence="1 2">CCMP1335</strain>
    </source>
</reference>
<dbReference type="InterPro" id="IPR027417">
    <property type="entry name" value="P-loop_NTPase"/>
</dbReference>
<accession>B8BSU7</accession>
<dbReference type="SUPFAM" id="SSF52540">
    <property type="entry name" value="P-loop containing nucleoside triphosphate hydrolases"/>
    <property type="match status" value="1"/>
</dbReference>
<dbReference type="EMBL" id="CM000638">
    <property type="protein sequence ID" value="EED95608.1"/>
    <property type="molecule type" value="Genomic_DNA"/>
</dbReference>
<reference evidence="1 2" key="1">
    <citation type="journal article" date="2004" name="Science">
        <title>The genome of the diatom Thalassiosira pseudonana: ecology, evolution, and metabolism.</title>
        <authorList>
            <person name="Armbrust E.V."/>
            <person name="Berges J.A."/>
            <person name="Bowler C."/>
            <person name="Green B.R."/>
            <person name="Martinez D."/>
            <person name="Putnam N.H."/>
            <person name="Zhou S."/>
            <person name="Allen A.E."/>
            <person name="Apt K.E."/>
            <person name="Bechner M."/>
            <person name="Brzezinski M.A."/>
            <person name="Chaal B.K."/>
            <person name="Chiovitti A."/>
            <person name="Davis A.K."/>
            <person name="Demarest M.S."/>
            <person name="Detter J.C."/>
            <person name="Glavina T."/>
            <person name="Goodstein D."/>
            <person name="Hadi M.Z."/>
            <person name="Hellsten U."/>
            <person name="Hildebrand M."/>
            <person name="Jenkins B.D."/>
            <person name="Jurka J."/>
            <person name="Kapitonov V.V."/>
            <person name="Kroger N."/>
            <person name="Lau W.W."/>
            <person name="Lane T.W."/>
            <person name="Larimer F.W."/>
            <person name="Lippmeier J.C."/>
            <person name="Lucas S."/>
            <person name="Medina M."/>
            <person name="Montsant A."/>
            <person name="Obornik M."/>
            <person name="Parker M.S."/>
            <person name="Palenik B."/>
            <person name="Pazour G.J."/>
            <person name="Richardson P.M."/>
            <person name="Rynearson T.A."/>
            <person name="Saito M.A."/>
            <person name="Schwartz D.C."/>
            <person name="Thamatrakoln K."/>
            <person name="Valentin K."/>
            <person name="Vardi A."/>
            <person name="Wilkerson F.P."/>
            <person name="Rokhsar D.S."/>
        </authorList>
    </citation>
    <scope>NUCLEOTIDE SEQUENCE [LARGE SCALE GENOMIC DNA]</scope>
    <source>
        <strain evidence="1 2">CCMP1335</strain>
    </source>
</reference>
<dbReference type="InParanoid" id="B8BSU7"/>
<dbReference type="UniPathway" id="UPA00078"/>
<evidence type="ECO:0000313" key="2">
    <source>
        <dbReference type="Proteomes" id="UP000001449"/>
    </source>
</evidence>
<dbReference type="Pfam" id="PF13500">
    <property type="entry name" value="AAA_26"/>
    <property type="match status" value="1"/>
</dbReference>
<dbReference type="RefSeq" id="XP_002285967.1">
    <property type="nucleotide sequence ID" value="XM_002285931.1"/>
</dbReference>